<dbReference type="SUPFAM" id="SSF53098">
    <property type="entry name" value="Ribonuclease H-like"/>
    <property type="match status" value="1"/>
</dbReference>
<reference evidence="2 3" key="1">
    <citation type="submission" date="2013-12" db="EMBL/GenBank/DDBJ databases">
        <authorList>
            <person name="Cubeta M."/>
            <person name="Pakala S."/>
            <person name="Fedorova N."/>
            <person name="Thomas E."/>
            <person name="Dean R."/>
            <person name="Jabaji S."/>
            <person name="Neate S."/>
            <person name="Toda T."/>
            <person name="Tavantzis S."/>
            <person name="Vilgalys R."/>
            <person name="Bharathan N."/>
            <person name="Pakala S."/>
            <person name="Losada L.S."/>
            <person name="Zafar N."/>
            <person name="Nierman W."/>
        </authorList>
    </citation>
    <scope>NUCLEOTIDE SEQUENCE [LARGE SCALE GENOMIC DNA]</scope>
    <source>
        <strain evidence="2 3">123E</strain>
    </source>
</reference>
<dbReference type="CDD" id="cd09276">
    <property type="entry name" value="Rnase_HI_RT_non_LTR"/>
    <property type="match status" value="1"/>
</dbReference>
<keyword evidence="3" id="KW-1185">Reference proteome</keyword>
<evidence type="ECO:0000313" key="2">
    <source>
        <dbReference type="EMBL" id="KEP49806.1"/>
    </source>
</evidence>
<name>A0A074RRX0_9AGAM</name>
<gene>
    <name evidence="2" type="ORF">V565_092540</name>
</gene>
<dbReference type="PROSITE" id="PS50879">
    <property type="entry name" value="RNASE_H_1"/>
    <property type="match status" value="1"/>
</dbReference>
<dbReference type="OrthoDB" id="3265515at2759"/>
<dbReference type="GO" id="GO:0004523">
    <property type="term" value="F:RNA-DNA hybrid ribonuclease activity"/>
    <property type="evidence" value="ECO:0007669"/>
    <property type="project" value="InterPro"/>
</dbReference>
<dbReference type="InterPro" id="IPR036397">
    <property type="entry name" value="RNaseH_sf"/>
</dbReference>
<dbReference type="InterPro" id="IPR012337">
    <property type="entry name" value="RNaseH-like_sf"/>
</dbReference>
<dbReference type="InterPro" id="IPR002156">
    <property type="entry name" value="RNaseH_domain"/>
</dbReference>
<feature type="non-terminal residue" evidence="2">
    <location>
        <position position="200"/>
    </location>
</feature>
<feature type="domain" description="RNase H type-1" evidence="1">
    <location>
        <begin position="1"/>
        <end position="119"/>
    </location>
</feature>
<dbReference type="STRING" id="1423351.A0A074RRX0"/>
<sequence>MESGGRELRTGWRLGEAQSHSVLDAEIVGVLLAAHLVLKIQEDTIVDDVTIYSDSQAAISCINGHTEGASRELLTETRKAIRKAKQGSGGTPLRLKWCPGHAGIPGNEKADEEAARVASGYAYPPHLTPQFLATYHPATNPTTRKLATKAANRKLAVTHWTSTNAGAKHADRYPNLTPRHFLTHSRGLSRSECTLLFRLT</sequence>
<dbReference type="AlphaFoldDB" id="A0A074RRX0"/>
<proteinExistence type="predicted"/>
<dbReference type="GO" id="GO:0003964">
    <property type="term" value="F:RNA-directed DNA polymerase activity"/>
    <property type="evidence" value="ECO:0007669"/>
    <property type="project" value="UniProtKB-KW"/>
</dbReference>
<accession>A0A074RRX0</accession>
<comment type="caution">
    <text evidence="2">The sequence shown here is derived from an EMBL/GenBank/DDBJ whole genome shotgun (WGS) entry which is preliminary data.</text>
</comment>
<dbReference type="EMBL" id="AZST01000319">
    <property type="protein sequence ID" value="KEP49806.1"/>
    <property type="molecule type" value="Genomic_DNA"/>
</dbReference>
<dbReference type="Proteomes" id="UP000027456">
    <property type="component" value="Unassembled WGS sequence"/>
</dbReference>
<dbReference type="GO" id="GO:0003676">
    <property type="term" value="F:nucleic acid binding"/>
    <property type="evidence" value="ECO:0007669"/>
    <property type="project" value="InterPro"/>
</dbReference>
<evidence type="ECO:0000259" key="1">
    <source>
        <dbReference type="PROSITE" id="PS50879"/>
    </source>
</evidence>
<keyword evidence="2" id="KW-0808">Transferase</keyword>
<keyword evidence="2" id="KW-0548">Nucleotidyltransferase</keyword>
<protein>
    <submittedName>
        <fullName evidence="2">Putative reverse transcriptase from transposon X-element protein</fullName>
    </submittedName>
</protein>
<organism evidence="2 3">
    <name type="scientific">Rhizoctonia solani 123E</name>
    <dbReference type="NCBI Taxonomy" id="1423351"/>
    <lineage>
        <taxon>Eukaryota</taxon>
        <taxon>Fungi</taxon>
        <taxon>Dikarya</taxon>
        <taxon>Basidiomycota</taxon>
        <taxon>Agaricomycotina</taxon>
        <taxon>Agaricomycetes</taxon>
        <taxon>Cantharellales</taxon>
        <taxon>Ceratobasidiaceae</taxon>
        <taxon>Rhizoctonia</taxon>
    </lineage>
</organism>
<keyword evidence="2" id="KW-0695">RNA-directed DNA polymerase</keyword>
<dbReference type="Pfam" id="PF00075">
    <property type="entry name" value="RNase_H"/>
    <property type="match status" value="1"/>
</dbReference>
<evidence type="ECO:0000313" key="3">
    <source>
        <dbReference type="Proteomes" id="UP000027456"/>
    </source>
</evidence>
<dbReference type="Gene3D" id="3.30.420.10">
    <property type="entry name" value="Ribonuclease H-like superfamily/Ribonuclease H"/>
    <property type="match status" value="1"/>
</dbReference>
<dbReference type="HOGENOM" id="CLU_1369199_0_0_1"/>